<keyword evidence="2" id="KW-1185">Reference proteome</keyword>
<gene>
    <name evidence="1" type="ORF">XNOV1_A013680</name>
</gene>
<protein>
    <submittedName>
        <fullName evidence="1">Uncharacterized protein</fullName>
    </submittedName>
</protein>
<sequence>MTPVYQCDCQLCNPSGTWTELSGESDDVCAATDAHSGRYHIKKTIERSSAAADAVL</sequence>
<dbReference type="EMBL" id="OY660878">
    <property type="protein sequence ID" value="CAJ1074136.1"/>
    <property type="molecule type" value="Genomic_DNA"/>
</dbReference>
<evidence type="ECO:0000313" key="1">
    <source>
        <dbReference type="EMBL" id="CAJ1074136.1"/>
    </source>
</evidence>
<evidence type="ECO:0000313" key="2">
    <source>
        <dbReference type="Proteomes" id="UP001178508"/>
    </source>
</evidence>
<dbReference type="Proteomes" id="UP001178508">
    <property type="component" value="Chromosome 15"/>
</dbReference>
<accession>A0AAV1GJD1</accession>
<proteinExistence type="predicted"/>
<dbReference type="AlphaFoldDB" id="A0AAV1GJD1"/>
<name>A0AAV1GJD1_XYRNO</name>
<organism evidence="1 2">
    <name type="scientific">Xyrichtys novacula</name>
    <name type="common">Pearly razorfish</name>
    <name type="synonym">Hemipteronotus novacula</name>
    <dbReference type="NCBI Taxonomy" id="13765"/>
    <lineage>
        <taxon>Eukaryota</taxon>
        <taxon>Metazoa</taxon>
        <taxon>Chordata</taxon>
        <taxon>Craniata</taxon>
        <taxon>Vertebrata</taxon>
        <taxon>Euteleostomi</taxon>
        <taxon>Actinopterygii</taxon>
        <taxon>Neopterygii</taxon>
        <taxon>Teleostei</taxon>
        <taxon>Neoteleostei</taxon>
        <taxon>Acanthomorphata</taxon>
        <taxon>Eupercaria</taxon>
        <taxon>Labriformes</taxon>
        <taxon>Labridae</taxon>
        <taxon>Xyrichtys</taxon>
    </lineage>
</organism>
<reference evidence="1" key="1">
    <citation type="submission" date="2023-08" db="EMBL/GenBank/DDBJ databases">
        <authorList>
            <person name="Alioto T."/>
            <person name="Alioto T."/>
            <person name="Gomez Garrido J."/>
        </authorList>
    </citation>
    <scope>NUCLEOTIDE SEQUENCE</scope>
</reference>